<keyword evidence="4" id="KW-0472">Membrane</keyword>
<protein>
    <recommendedName>
        <fullName evidence="5">Receptor ligand binding region domain-containing protein</fullName>
    </recommendedName>
</protein>
<evidence type="ECO:0000256" key="1">
    <source>
        <dbReference type="ARBA" id="ARBA00004370"/>
    </source>
</evidence>
<gene>
    <name evidence="6" type="ORF">HPB51_028867</name>
</gene>
<dbReference type="Pfam" id="PF01094">
    <property type="entry name" value="ANF_receptor"/>
    <property type="match status" value="1"/>
</dbReference>
<evidence type="ECO:0000256" key="2">
    <source>
        <dbReference type="ARBA" id="ARBA00022692"/>
    </source>
</evidence>
<evidence type="ECO:0000313" key="7">
    <source>
        <dbReference type="Proteomes" id="UP000821866"/>
    </source>
</evidence>
<reference evidence="6" key="1">
    <citation type="journal article" date="2020" name="Cell">
        <title>Large-Scale Comparative Analyses of Tick Genomes Elucidate Their Genetic Diversity and Vector Capacities.</title>
        <authorList>
            <consortium name="Tick Genome and Microbiome Consortium (TIGMIC)"/>
            <person name="Jia N."/>
            <person name="Wang J."/>
            <person name="Shi W."/>
            <person name="Du L."/>
            <person name="Sun Y."/>
            <person name="Zhan W."/>
            <person name="Jiang J.F."/>
            <person name="Wang Q."/>
            <person name="Zhang B."/>
            <person name="Ji P."/>
            <person name="Bell-Sakyi L."/>
            <person name="Cui X.M."/>
            <person name="Yuan T.T."/>
            <person name="Jiang B.G."/>
            <person name="Yang W.F."/>
            <person name="Lam T.T."/>
            <person name="Chang Q.C."/>
            <person name="Ding S.J."/>
            <person name="Wang X.J."/>
            <person name="Zhu J.G."/>
            <person name="Ruan X.D."/>
            <person name="Zhao L."/>
            <person name="Wei J.T."/>
            <person name="Ye R.Z."/>
            <person name="Que T.C."/>
            <person name="Du C.H."/>
            <person name="Zhou Y.H."/>
            <person name="Cheng J.X."/>
            <person name="Dai P.F."/>
            <person name="Guo W.B."/>
            <person name="Han X.H."/>
            <person name="Huang E.J."/>
            <person name="Li L.F."/>
            <person name="Wei W."/>
            <person name="Gao Y.C."/>
            <person name="Liu J.Z."/>
            <person name="Shao H.Z."/>
            <person name="Wang X."/>
            <person name="Wang C.C."/>
            <person name="Yang T.C."/>
            <person name="Huo Q.B."/>
            <person name="Li W."/>
            <person name="Chen H.Y."/>
            <person name="Chen S.E."/>
            <person name="Zhou L.G."/>
            <person name="Ni X.B."/>
            <person name="Tian J.H."/>
            <person name="Sheng Y."/>
            <person name="Liu T."/>
            <person name="Pan Y.S."/>
            <person name="Xia L.Y."/>
            <person name="Li J."/>
            <person name="Zhao F."/>
            <person name="Cao W.C."/>
        </authorList>
    </citation>
    <scope>NUCLEOTIDE SEQUENCE</scope>
    <source>
        <strain evidence="6">Rmic-2018</strain>
    </source>
</reference>
<evidence type="ECO:0000256" key="4">
    <source>
        <dbReference type="ARBA" id="ARBA00023136"/>
    </source>
</evidence>
<dbReference type="EMBL" id="JABSTU010005903">
    <property type="protein sequence ID" value="KAH7938615.1"/>
    <property type="molecule type" value="Genomic_DNA"/>
</dbReference>
<organism evidence="6 7">
    <name type="scientific">Rhipicephalus microplus</name>
    <name type="common">Cattle tick</name>
    <name type="synonym">Boophilus microplus</name>
    <dbReference type="NCBI Taxonomy" id="6941"/>
    <lineage>
        <taxon>Eukaryota</taxon>
        <taxon>Metazoa</taxon>
        <taxon>Ecdysozoa</taxon>
        <taxon>Arthropoda</taxon>
        <taxon>Chelicerata</taxon>
        <taxon>Arachnida</taxon>
        <taxon>Acari</taxon>
        <taxon>Parasitiformes</taxon>
        <taxon>Ixodida</taxon>
        <taxon>Ixodoidea</taxon>
        <taxon>Ixodidae</taxon>
        <taxon>Rhipicephalinae</taxon>
        <taxon>Rhipicephalus</taxon>
        <taxon>Boophilus</taxon>
    </lineage>
</organism>
<keyword evidence="7" id="KW-1185">Reference proteome</keyword>
<dbReference type="VEuPathDB" id="VectorBase:LOC119173758"/>
<dbReference type="GO" id="GO:0016020">
    <property type="term" value="C:membrane"/>
    <property type="evidence" value="ECO:0007669"/>
    <property type="project" value="UniProtKB-SubCell"/>
</dbReference>
<comment type="caution">
    <text evidence="6">The sequence shown here is derived from an EMBL/GenBank/DDBJ whole genome shotgun (WGS) entry which is preliminary data.</text>
</comment>
<proteinExistence type="predicted"/>
<comment type="subcellular location">
    <subcellularLocation>
        <location evidence="1">Membrane</location>
    </subcellularLocation>
</comment>
<dbReference type="AlphaFoldDB" id="A0A9J6CVR0"/>
<feature type="domain" description="Receptor ligand binding region" evidence="5">
    <location>
        <begin position="36"/>
        <end position="124"/>
    </location>
</feature>
<dbReference type="SUPFAM" id="SSF53822">
    <property type="entry name" value="Periplasmic binding protein-like I"/>
    <property type="match status" value="1"/>
</dbReference>
<keyword evidence="2" id="KW-0812">Transmembrane</keyword>
<evidence type="ECO:0000256" key="3">
    <source>
        <dbReference type="ARBA" id="ARBA00022989"/>
    </source>
</evidence>
<name>A0A9J6CVR0_RHIMP</name>
<accession>A0A9J6CVR0</accession>
<dbReference type="Gene3D" id="3.40.50.2300">
    <property type="match status" value="2"/>
</dbReference>
<dbReference type="InterPro" id="IPR001828">
    <property type="entry name" value="ANF_lig-bd_rcpt"/>
</dbReference>
<keyword evidence="3" id="KW-1133">Transmembrane helix</keyword>
<reference evidence="6" key="2">
    <citation type="submission" date="2021-09" db="EMBL/GenBank/DDBJ databases">
        <authorList>
            <person name="Jia N."/>
            <person name="Wang J."/>
            <person name="Shi W."/>
            <person name="Du L."/>
            <person name="Sun Y."/>
            <person name="Zhan W."/>
            <person name="Jiang J."/>
            <person name="Wang Q."/>
            <person name="Zhang B."/>
            <person name="Ji P."/>
            <person name="Sakyi L.B."/>
            <person name="Cui X."/>
            <person name="Yuan T."/>
            <person name="Jiang B."/>
            <person name="Yang W."/>
            <person name="Lam T.T.-Y."/>
            <person name="Chang Q."/>
            <person name="Ding S."/>
            <person name="Wang X."/>
            <person name="Zhu J."/>
            <person name="Ruan X."/>
            <person name="Zhao L."/>
            <person name="Wei J."/>
            <person name="Que T."/>
            <person name="Du C."/>
            <person name="Cheng J."/>
            <person name="Dai P."/>
            <person name="Han X."/>
            <person name="Huang E."/>
            <person name="Gao Y."/>
            <person name="Liu J."/>
            <person name="Shao H."/>
            <person name="Ye R."/>
            <person name="Li L."/>
            <person name="Wei W."/>
            <person name="Wang X."/>
            <person name="Wang C."/>
            <person name="Huo Q."/>
            <person name="Li W."/>
            <person name="Guo W."/>
            <person name="Chen H."/>
            <person name="Chen S."/>
            <person name="Zhou L."/>
            <person name="Zhou L."/>
            <person name="Ni X."/>
            <person name="Tian J."/>
            <person name="Zhou Y."/>
            <person name="Sheng Y."/>
            <person name="Liu T."/>
            <person name="Pan Y."/>
            <person name="Xia L."/>
            <person name="Li J."/>
            <person name="Zhao F."/>
            <person name="Cao W."/>
        </authorList>
    </citation>
    <scope>NUCLEOTIDE SEQUENCE</scope>
    <source>
        <strain evidence="6">Rmic-2018</strain>
        <tissue evidence="6">Larvae</tissue>
    </source>
</reference>
<evidence type="ECO:0000259" key="5">
    <source>
        <dbReference type="Pfam" id="PF01094"/>
    </source>
</evidence>
<dbReference type="InterPro" id="IPR028082">
    <property type="entry name" value="Peripla_BP_I"/>
</dbReference>
<dbReference type="Proteomes" id="UP000821866">
    <property type="component" value="Unassembled WGS sequence"/>
</dbReference>
<evidence type="ECO:0000313" key="6">
    <source>
        <dbReference type="EMBL" id="KAH7938615.1"/>
    </source>
</evidence>
<sequence length="130" mass="13697">MLASIAAASQPLDLPTRLYLVSQASTSSSAFPPKGAGTRLLEKGVVAVLGPRKPEAVSLVGSACAGQHVPHIFLSQEFEPNAGVNAASVSVSMTPPHSELDKALQDLVKAQRWKSFTIVYEKPEGECRVA</sequence>